<evidence type="ECO:0000313" key="3">
    <source>
        <dbReference type="Proteomes" id="UP000198982"/>
    </source>
</evidence>
<keyword evidence="3" id="KW-1185">Reference proteome</keyword>
<feature type="transmembrane region" description="Helical" evidence="1">
    <location>
        <begin position="45"/>
        <end position="62"/>
    </location>
</feature>
<dbReference type="RefSeq" id="WP_092317784.1">
    <property type="nucleotide sequence ID" value="NZ_FNTJ01000002.1"/>
</dbReference>
<dbReference type="AlphaFoldDB" id="A0A1H4UU77"/>
<proteinExistence type="predicted"/>
<sequence length="214" mass="24621">MELQYRLTPAHTEARLAETLPQALLEQDQLQTRIASATSRWQGRLLGPLILLLCLIVAPLALYFPERRFTPEKIIALVLCALIFIPLWWRFSGRLIQRLQARTRQRKPLRGLNQRLIEARLRARLKAAEGTYHLSFDDQGLTLSKAPRARNSLTWEQIVYLREAASFYDLADAQMQRKGQAWRIAKHSELMDAEEYQQGLQAFLSKCPVAPSAN</sequence>
<gene>
    <name evidence="2" type="ORF">SAMN05216178_4615</name>
</gene>
<name>A0A1H4UU77_9PSED</name>
<keyword evidence="1" id="KW-0472">Membrane</keyword>
<keyword evidence="1" id="KW-0812">Transmembrane</keyword>
<evidence type="ECO:0008006" key="4">
    <source>
        <dbReference type="Google" id="ProtNLM"/>
    </source>
</evidence>
<reference evidence="3" key="1">
    <citation type="submission" date="2016-10" db="EMBL/GenBank/DDBJ databases">
        <authorList>
            <person name="Varghese N."/>
            <person name="Submissions S."/>
        </authorList>
    </citation>
    <scope>NUCLEOTIDE SEQUENCE [LARGE SCALE GENOMIC DNA]</scope>
    <source>
        <strain evidence="3">DSM 9751</strain>
    </source>
</reference>
<organism evidence="2 3">
    <name type="scientific">Pseudomonas saponiphila</name>
    <dbReference type="NCBI Taxonomy" id="556534"/>
    <lineage>
        <taxon>Bacteria</taxon>
        <taxon>Pseudomonadati</taxon>
        <taxon>Pseudomonadota</taxon>
        <taxon>Gammaproteobacteria</taxon>
        <taxon>Pseudomonadales</taxon>
        <taxon>Pseudomonadaceae</taxon>
        <taxon>Pseudomonas</taxon>
    </lineage>
</organism>
<feature type="transmembrane region" description="Helical" evidence="1">
    <location>
        <begin position="74"/>
        <end position="91"/>
    </location>
</feature>
<keyword evidence="1" id="KW-1133">Transmembrane helix</keyword>
<protein>
    <recommendedName>
        <fullName evidence="4">YcxB-like protein</fullName>
    </recommendedName>
</protein>
<dbReference type="Proteomes" id="UP000198982">
    <property type="component" value="Unassembled WGS sequence"/>
</dbReference>
<evidence type="ECO:0000256" key="1">
    <source>
        <dbReference type="SAM" id="Phobius"/>
    </source>
</evidence>
<evidence type="ECO:0000313" key="2">
    <source>
        <dbReference type="EMBL" id="SEC72285.1"/>
    </source>
</evidence>
<dbReference type="EMBL" id="FNTJ01000002">
    <property type="protein sequence ID" value="SEC72285.1"/>
    <property type="molecule type" value="Genomic_DNA"/>
</dbReference>
<accession>A0A1H4UU77</accession>